<feature type="compositionally biased region" description="Polar residues" evidence="6">
    <location>
        <begin position="717"/>
        <end position="726"/>
    </location>
</feature>
<keyword evidence="2" id="KW-0678">Repressor</keyword>
<keyword evidence="4 5" id="KW-0539">Nucleus</keyword>
<feature type="region of interest" description="Disordered" evidence="6">
    <location>
        <begin position="470"/>
        <end position="576"/>
    </location>
</feature>
<dbReference type="InterPro" id="IPR036600">
    <property type="entry name" value="PAH_sf"/>
</dbReference>
<evidence type="ECO:0000256" key="2">
    <source>
        <dbReference type="ARBA" id="ARBA00022491"/>
    </source>
</evidence>
<dbReference type="EMBL" id="JATAAI010000002">
    <property type="protein sequence ID" value="KAK1747405.1"/>
    <property type="molecule type" value="Genomic_DNA"/>
</dbReference>
<evidence type="ECO:0000256" key="4">
    <source>
        <dbReference type="ARBA" id="ARBA00023242"/>
    </source>
</evidence>
<dbReference type="InterPro" id="IPR003822">
    <property type="entry name" value="PAH"/>
</dbReference>
<keyword evidence="9" id="KW-1185">Reference proteome</keyword>
<dbReference type="Pfam" id="PF16879">
    <property type="entry name" value="Sin3a_C"/>
    <property type="match status" value="1"/>
</dbReference>
<evidence type="ECO:0000256" key="1">
    <source>
        <dbReference type="ARBA" id="ARBA00004123"/>
    </source>
</evidence>
<dbReference type="Proteomes" id="UP001224775">
    <property type="component" value="Unassembled WGS sequence"/>
</dbReference>
<dbReference type="GO" id="GO:0003714">
    <property type="term" value="F:transcription corepressor activity"/>
    <property type="evidence" value="ECO:0007669"/>
    <property type="project" value="InterPro"/>
</dbReference>
<dbReference type="FunFam" id="1.20.1160.11:FF:000003">
    <property type="entry name" value="Paired amphipathic helix SIN3-like protein"/>
    <property type="match status" value="1"/>
</dbReference>
<evidence type="ECO:0000313" key="8">
    <source>
        <dbReference type="EMBL" id="KAK1747405.1"/>
    </source>
</evidence>
<dbReference type="PANTHER" id="PTHR12346">
    <property type="entry name" value="SIN3B-RELATED"/>
    <property type="match status" value="1"/>
</dbReference>
<feature type="region of interest" description="Disordered" evidence="6">
    <location>
        <begin position="670"/>
        <end position="703"/>
    </location>
</feature>
<protein>
    <submittedName>
        <fullName evidence="8">Transcriptional regulatory protein SIN3</fullName>
    </submittedName>
</protein>
<feature type="region of interest" description="Disordered" evidence="6">
    <location>
        <begin position="708"/>
        <end position="727"/>
    </location>
</feature>
<comment type="caution">
    <text evidence="8">The sequence shown here is derived from an EMBL/GenBank/DDBJ whole genome shotgun (WGS) entry which is preliminary data.</text>
</comment>
<feature type="compositionally biased region" description="Basic and acidic residues" evidence="6">
    <location>
        <begin position="670"/>
        <end position="682"/>
    </location>
</feature>
<accession>A0AAD9DIY9</accession>
<feature type="region of interest" description="Disordered" evidence="6">
    <location>
        <begin position="1142"/>
        <end position="1181"/>
    </location>
</feature>
<feature type="compositionally biased region" description="Low complexity" evidence="6">
    <location>
        <begin position="169"/>
        <end position="178"/>
    </location>
</feature>
<dbReference type="InterPro" id="IPR039774">
    <property type="entry name" value="Sin3-like"/>
</dbReference>
<feature type="compositionally biased region" description="Acidic residues" evidence="6">
    <location>
        <begin position="1154"/>
        <end position="1169"/>
    </location>
</feature>
<proteinExistence type="predicted"/>
<feature type="region of interest" description="Disordered" evidence="6">
    <location>
        <begin position="169"/>
        <end position="190"/>
    </location>
</feature>
<dbReference type="FunFam" id="1.20.1160.11:FF:000002">
    <property type="entry name" value="Paired amphipathic helix protein SIN3"/>
    <property type="match status" value="1"/>
</dbReference>
<dbReference type="PROSITE" id="PS51477">
    <property type="entry name" value="PAH"/>
    <property type="match status" value="2"/>
</dbReference>
<keyword evidence="3" id="KW-0677">Repeat</keyword>
<name>A0AAD9DIY9_9STRA</name>
<evidence type="ECO:0000256" key="5">
    <source>
        <dbReference type="PROSITE-ProRule" id="PRU00810"/>
    </source>
</evidence>
<feature type="region of interest" description="Disordered" evidence="6">
    <location>
        <begin position="1462"/>
        <end position="1495"/>
    </location>
</feature>
<evidence type="ECO:0000256" key="6">
    <source>
        <dbReference type="SAM" id="MobiDB-lite"/>
    </source>
</evidence>
<feature type="domain" description="Histone deacetylase interacting" evidence="7">
    <location>
        <begin position="828"/>
        <end position="929"/>
    </location>
</feature>
<dbReference type="SUPFAM" id="SSF47762">
    <property type="entry name" value="PAH2 domain"/>
    <property type="match status" value="3"/>
</dbReference>
<dbReference type="Gene3D" id="1.20.1160.11">
    <property type="entry name" value="Paired amphipathic helix"/>
    <property type="match status" value="3"/>
</dbReference>
<feature type="compositionally biased region" description="Low complexity" evidence="6">
    <location>
        <begin position="529"/>
        <end position="538"/>
    </location>
</feature>
<dbReference type="PANTHER" id="PTHR12346:SF0">
    <property type="entry name" value="SIN3A, ISOFORM G"/>
    <property type="match status" value="1"/>
</dbReference>
<reference evidence="8" key="1">
    <citation type="submission" date="2023-06" db="EMBL/GenBank/DDBJ databases">
        <title>Survivors Of The Sea: Transcriptome response of Skeletonema marinoi to long-term dormancy.</title>
        <authorList>
            <person name="Pinder M.I.M."/>
            <person name="Kourtchenko O."/>
            <person name="Robertson E.K."/>
            <person name="Larsson T."/>
            <person name="Maumus F."/>
            <person name="Osuna-Cruz C.M."/>
            <person name="Vancaester E."/>
            <person name="Stenow R."/>
            <person name="Vandepoele K."/>
            <person name="Ploug H."/>
            <person name="Bruchert V."/>
            <person name="Godhe A."/>
            <person name="Topel M."/>
        </authorList>
    </citation>
    <scope>NUCLEOTIDE SEQUENCE</scope>
    <source>
        <strain evidence="8">R05AC</strain>
    </source>
</reference>
<feature type="region of interest" description="Disordered" evidence="6">
    <location>
        <begin position="379"/>
        <end position="400"/>
    </location>
</feature>
<sequence length="1495" mass="163265">MDISQQQQPDPSPVVRMVQPMMSDVPSTATTSAAPTFAASFNNHGAPSFSMLSKSVSLHLLLRNCHRLVSPCSNRVEARGCRGASMPTKPSPPAVDVTMGGGMMMKPPVVEETSVKKPSSSLLLWKMWPRCDGTRSTCSSYPGHDCRKDTTDNVKTYNVGYNSAQPATTTTVSMTSETPKVPTQPAAAAPAVDNGGGAAIAAVSKQPVISNSSPIPEAAPAAAAAAITKDVGVVKDNVKPPAAAVVDVPIKEASVVKPPAITAAPVAPKVVVGATLGSAVPTKANESVAKIAPPATFTTAPTAPAPSNVDVKMSGTEEKAAVEKKDAKSIVPALGVSAVAKVAEKPAAVPPPKVNVSNKLADSKPAAAAFRVMVTLSQQAPSGGSGLPPPPAAAAAHGPGPAMFPAGRELKVEDALLYLDQVKLEFGDRPRIYNQFLEIMKNFKAQEGYKIEMRDLEPVFLGPGLPGTKKSSYGGSMGGRGMPGPAPAGGRGMPMPGRGMGGFPGRGGPPPGRGHPGRGGPPGRGLPGRGAPILQPGRGQMGGRGPMPPGAKPPGMPMQQQSKSAAKPPNQQQHPQRAVEFDHAIMYVTNIKKRFANTPSIYHTFLEILHTYQKEQRGIKEVLEQVSALFADHPDLLREFTFFLPDAVQEQAKERLSRAAAEAEAKQRAALEAVAKDQDKRGATGWRTPKGKGPSSAPVPASSTKFIDMTKPHATSPGRTTASPGGQQDAFVYNSGVERQFFDAVKAVLTSFSRDGQAYAEFIKTLDMYAQEILSRNDLLGYVERLLGKHKDLFEEFKRIINAIGSPDAPAHDDSWHSVPLSEIDFSRCRRCSPSYRALPRDYPNPPCSERSKEEAAVLNDVWVSLPVGSEESYTFRHMRKNNEEETLFRCEDMRFEIDMCIDSNATTLQRLVKIYDELQFLSDKEPVTKGSLLIAKKCPEGVGAGGKLFQYTLDGRVLGVIHKHAIRRIYGDDGQEMLDLCYKNPAVAIPIVVNRLRQKDKEFRAARETTDKRATSTRVLVADIKDRAENDGHEGEAALSARLDKAKEEHGTFYEVTMIDAMTRQMNLNKLPKPTKTIFTPHLSLVYDQNSWAQQDAYRIISFALERSSMNPADKERCYKLWRDFIGPWFELSLSWMQSPAASFTPSPPQEGDTTDNGEDSADEEGSTSEENNIADGNFVKEEIMKPDATCEDSNYFSATSHIAYPPDTLVSTAFGEGKIVNYHEKDSEYEVSYPSGSQRVRPDAIFCTLSPVEPSLLTDQLRTNDNEVTDRADDHLIIGTQYLYLFFRLHQVLVRRLNIAKDISSRVCKNTELRRHIDRLTYEGDPNEGRIRYEAFLSLVYSLVETGTGLNEEPEGAKFEDRVRYLLGNDSYELATMDKLISHILKHLQHMANDETLQNMIEIYRRHKLAGSFKPSAFREEAALMSEGENMYAFQICNVPKIDQKILHFEYLGCIAEDIEDDEDAERDDNKRGLDDVAMEEAEQVSKRPRRGA</sequence>
<evidence type="ECO:0000313" key="9">
    <source>
        <dbReference type="Proteomes" id="UP001224775"/>
    </source>
</evidence>
<dbReference type="InterPro" id="IPR031693">
    <property type="entry name" value="Sin3_C"/>
</dbReference>
<dbReference type="GO" id="GO:0000122">
    <property type="term" value="P:negative regulation of transcription by RNA polymerase II"/>
    <property type="evidence" value="ECO:0007669"/>
    <property type="project" value="TreeGrafter"/>
</dbReference>
<dbReference type="Pfam" id="PF02671">
    <property type="entry name" value="PAH"/>
    <property type="match status" value="2"/>
</dbReference>
<comment type="subcellular location">
    <subcellularLocation>
        <location evidence="1 5">Nucleus</location>
    </subcellularLocation>
</comment>
<feature type="compositionally biased region" description="Pro residues" evidence="6">
    <location>
        <begin position="546"/>
        <end position="556"/>
    </location>
</feature>
<feature type="region of interest" description="Disordered" evidence="6">
    <location>
        <begin position="80"/>
        <end position="100"/>
    </location>
</feature>
<gene>
    <name evidence="8" type="ORF">QTG54_001368</name>
</gene>
<feature type="compositionally biased region" description="Gly residues" evidence="6">
    <location>
        <begin position="517"/>
        <end position="528"/>
    </location>
</feature>
<dbReference type="InterPro" id="IPR013194">
    <property type="entry name" value="HDAC_interact_dom"/>
</dbReference>
<dbReference type="SMART" id="SM00761">
    <property type="entry name" value="HDAC_interact"/>
    <property type="match status" value="1"/>
</dbReference>
<evidence type="ECO:0000259" key="7">
    <source>
        <dbReference type="SMART" id="SM00761"/>
    </source>
</evidence>
<evidence type="ECO:0000256" key="3">
    <source>
        <dbReference type="ARBA" id="ARBA00022737"/>
    </source>
</evidence>
<dbReference type="Pfam" id="PF08295">
    <property type="entry name" value="Sin3_corepress"/>
    <property type="match status" value="1"/>
</dbReference>
<feature type="compositionally biased region" description="Gly residues" evidence="6">
    <location>
        <begin position="475"/>
        <end position="506"/>
    </location>
</feature>
<dbReference type="GO" id="GO:0000785">
    <property type="term" value="C:chromatin"/>
    <property type="evidence" value="ECO:0007669"/>
    <property type="project" value="TreeGrafter"/>
</dbReference>
<organism evidence="8 9">
    <name type="scientific">Skeletonema marinoi</name>
    <dbReference type="NCBI Taxonomy" id="267567"/>
    <lineage>
        <taxon>Eukaryota</taxon>
        <taxon>Sar</taxon>
        <taxon>Stramenopiles</taxon>
        <taxon>Ochrophyta</taxon>
        <taxon>Bacillariophyta</taxon>
        <taxon>Coscinodiscophyceae</taxon>
        <taxon>Thalassiosirophycidae</taxon>
        <taxon>Thalassiosirales</taxon>
        <taxon>Skeletonemataceae</taxon>
        <taxon>Skeletonema</taxon>
        <taxon>Skeletonema marinoi-dohrnii complex</taxon>
    </lineage>
</organism>
<dbReference type="GO" id="GO:0000118">
    <property type="term" value="C:histone deacetylase complex"/>
    <property type="evidence" value="ECO:0007669"/>
    <property type="project" value="TreeGrafter"/>
</dbReference>